<evidence type="ECO:0000313" key="1">
    <source>
        <dbReference type="EMBL" id="ODR92647.1"/>
    </source>
</evidence>
<dbReference type="OrthoDB" id="8278146at2"/>
<accession>A0A1E3VGT7</accession>
<organism evidence="1 2">
    <name type="scientific">Sinorhizobium alkalisoli</name>
    <dbReference type="NCBI Taxonomy" id="1752398"/>
    <lineage>
        <taxon>Bacteria</taxon>
        <taxon>Pseudomonadati</taxon>
        <taxon>Pseudomonadota</taxon>
        <taxon>Alphaproteobacteria</taxon>
        <taxon>Hyphomicrobiales</taxon>
        <taxon>Rhizobiaceae</taxon>
        <taxon>Sinorhizobium/Ensifer group</taxon>
        <taxon>Sinorhizobium</taxon>
    </lineage>
</organism>
<evidence type="ECO:0000313" key="2">
    <source>
        <dbReference type="Proteomes" id="UP000094342"/>
    </source>
</evidence>
<dbReference type="Proteomes" id="UP000094342">
    <property type="component" value="Unassembled WGS sequence"/>
</dbReference>
<dbReference type="AlphaFoldDB" id="A0A1E3VGT7"/>
<protein>
    <submittedName>
        <fullName evidence="1">Uncharacterized protein</fullName>
    </submittedName>
</protein>
<proteinExistence type="predicted"/>
<dbReference type="EMBL" id="LYBW01000041">
    <property type="protein sequence ID" value="ODR92647.1"/>
    <property type="molecule type" value="Genomic_DNA"/>
</dbReference>
<reference evidence="2" key="1">
    <citation type="submission" date="2016-05" db="EMBL/GenBank/DDBJ databases">
        <authorList>
            <person name="Li Y."/>
        </authorList>
    </citation>
    <scope>NUCLEOTIDE SEQUENCE [LARGE SCALE GENOMIC DNA]</scope>
    <source>
        <strain evidence="2">YIC4027</strain>
    </source>
</reference>
<keyword evidence="2" id="KW-1185">Reference proteome</keyword>
<comment type="caution">
    <text evidence="1">The sequence shown here is derived from an EMBL/GenBank/DDBJ whole genome shotgun (WGS) entry which is preliminary data.</text>
</comment>
<dbReference type="RefSeq" id="WP_069457071.1">
    <property type="nucleotide sequence ID" value="NZ_CP034909.1"/>
</dbReference>
<name>A0A1E3VGT7_9HYPH</name>
<sequence>MHYNVQIFTWTPRQGVHQVGSLIGIDAPNAKAAAVSLLGLRLEDKGDSSKLAVRVWRGEDAEKADCDCFFYHGE</sequence>
<gene>
    <name evidence="1" type="ORF">A8M32_03715</name>
</gene>